<dbReference type="AlphaFoldDB" id="A0A518VFK4"/>
<gene>
    <name evidence="5" type="ORF">EEL30_13305</name>
</gene>
<dbReference type="InterPro" id="IPR036388">
    <property type="entry name" value="WH-like_DNA-bd_sf"/>
</dbReference>
<dbReference type="CDD" id="cd07377">
    <property type="entry name" value="WHTH_GntR"/>
    <property type="match status" value="1"/>
</dbReference>
<evidence type="ECO:0000256" key="3">
    <source>
        <dbReference type="ARBA" id="ARBA00023163"/>
    </source>
</evidence>
<dbReference type="Pfam" id="PF07729">
    <property type="entry name" value="FCD"/>
    <property type="match status" value="1"/>
</dbReference>
<dbReference type="SUPFAM" id="SSF48008">
    <property type="entry name" value="GntR ligand-binding domain-like"/>
    <property type="match status" value="1"/>
</dbReference>
<dbReference type="InterPro" id="IPR008920">
    <property type="entry name" value="TF_FadR/GntR_C"/>
</dbReference>
<dbReference type="Gene3D" id="1.20.120.530">
    <property type="entry name" value="GntR ligand-binding domain-like"/>
    <property type="match status" value="1"/>
</dbReference>
<evidence type="ECO:0000313" key="6">
    <source>
        <dbReference type="Proteomes" id="UP000319432"/>
    </source>
</evidence>
<feature type="domain" description="HTH gntR-type" evidence="4">
    <location>
        <begin position="9"/>
        <end position="77"/>
    </location>
</feature>
<evidence type="ECO:0000256" key="1">
    <source>
        <dbReference type="ARBA" id="ARBA00023015"/>
    </source>
</evidence>
<protein>
    <submittedName>
        <fullName evidence="5">FadR family transcriptional regulator</fullName>
    </submittedName>
</protein>
<dbReference type="OrthoDB" id="9782299at2"/>
<proteinExistence type="predicted"/>
<organism evidence="5 6">
    <name type="scientific">Brevibacillus laterosporus</name>
    <name type="common">Bacillus laterosporus</name>
    <dbReference type="NCBI Taxonomy" id="1465"/>
    <lineage>
        <taxon>Bacteria</taxon>
        <taxon>Bacillati</taxon>
        <taxon>Bacillota</taxon>
        <taxon>Bacilli</taxon>
        <taxon>Bacillales</taxon>
        <taxon>Paenibacillaceae</taxon>
        <taxon>Brevibacillus</taxon>
    </lineage>
</organism>
<accession>A0A518VFK4</accession>
<dbReference type="SMART" id="SM00345">
    <property type="entry name" value="HTH_GNTR"/>
    <property type="match status" value="1"/>
</dbReference>
<evidence type="ECO:0000313" key="5">
    <source>
        <dbReference type="EMBL" id="QDX95764.1"/>
    </source>
</evidence>
<dbReference type="PROSITE" id="PS50949">
    <property type="entry name" value="HTH_GNTR"/>
    <property type="match status" value="1"/>
</dbReference>
<name>A0A518VFK4_BRELA</name>
<dbReference type="Proteomes" id="UP000319432">
    <property type="component" value="Chromosome"/>
</dbReference>
<keyword evidence="1" id="KW-0805">Transcription regulation</keyword>
<sequence>MKLNQPTRLTLVQQVVLQFEQLIESNQWPLGQKIPPEPELVKQLSVSRNTVREAIRALVHSGLLDVRQGDGTYVCRTSELGAVLTRRLEKTELRETMEVRYALERQAARLAAHNRTEEDIATLQRYLSEEHDARERGDVALYIEADVKLHKAIVASTHNTLLQELYDSMTDALTHAVASVIDHTTLSSSPVSHTDLVEAIRQQDAGAAETIACSYMNTLQQVLQDAWGGEEKIEYSATSTE</sequence>
<reference evidence="5 6" key="1">
    <citation type="submission" date="2018-11" db="EMBL/GenBank/DDBJ databases">
        <title>Phylogenetic determinants of toxin gene distribution in genomes of Brevibacillus laterosporus.</title>
        <authorList>
            <person name="Glare T.R."/>
            <person name="Durrant A."/>
            <person name="Berry C."/>
            <person name="Palma L."/>
            <person name="Ormskirk M."/>
            <person name="Cox M.O."/>
        </authorList>
    </citation>
    <scope>NUCLEOTIDE SEQUENCE [LARGE SCALE GENOMIC DNA]</scope>
    <source>
        <strain evidence="5 6">1821L</strain>
    </source>
</reference>
<keyword evidence="3" id="KW-0804">Transcription</keyword>
<dbReference type="PANTHER" id="PTHR43537:SF47">
    <property type="entry name" value="REGULATORY PROTEIN GNTR HTH"/>
    <property type="match status" value="1"/>
</dbReference>
<dbReference type="InterPro" id="IPR000524">
    <property type="entry name" value="Tscrpt_reg_HTH_GntR"/>
</dbReference>
<dbReference type="InterPro" id="IPR011711">
    <property type="entry name" value="GntR_C"/>
</dbReference>
<dbReference type="PANTHER" id="PTHR43537">
    <property type="entry name" value="TRANSCRIPTIONAL REGULATOR, GNTR FAMILY"/>
    <property type="match status" value="1"/>
</dbReference>
<dbReference type="InterPro" id="IPR036390">
    <property type="entry name" value="WH_DNA-bd_sf"/>
</dbReference>
<dbReference type="GO" id="GO:0003700">
    <property type="term" value="F:DNA-binding transcription factor activity"/>
    <property type="evidence" value="ECO:0007669"/>
    <property type="project" value="InterPro"/>
</dbReference>
<evidence type="ECO:0000259" key="4">
    <source>
        <dbReference type="PROSITE" id="PS50949"/>
    </source>
</evidence>
<dbReference type="Pfam" id="PF00392">
    <property type="entry name" value="GntR"/>
    <property type="match status" value="1"/>
</dbReference>
<keyword evidence="6" id="KW-1185">Reference proteome</keyword>
<evidence type="ECO:0000256" key="2">
    <source>
        <dbReference type="ARBA" id="ARBA00023125"/>
    </source>
</evidence>
<dbReference type="GO" id="GO:0003677">
    <property type="term" value="F:DNA binding"/>
    <property type="evidence" value="ECO:0007669"/>
    <property type="project" value="UniProtKB-KW"/>
</dbReference>
<keyword evidence="2" id="KW-0238">DNA-binding</keyword>
<dbReference type="PRINTS" id="PR00035">
    <property type="entry name" value="HTHGNTR"/>
</dbReference>
<dbReference type="SUPFAM" id="SSF46785">
    <property type="entry name" value="Winged helix' DNA-binding domain"/>
    <property type="match status" value="1"/>
</dbReference>
<dbReference type="Gene3D" id="1.10.10.10">
    <property type="entry name" value="Winged helix-like DNA-binding domain superfamily/Winged helix DNA-binding domain"/>
    <property type="match status" value="1"/>
</dbReference>
<dbReference type="EMBL" id="CP033464">
    <property type="protein sequence ID" value="QDX95764.1"/>
    <property type="molecule type" value="Genomic_DNA"/>
</dbReference>
<dbReference type="SMART" id="SM00895">
    <property type="entry name" value="FCD"/>
    <property type="match status" value="1"/>
</dbReference>